<accession>A0A2Z6ZZ91</accession>
<sequence>MLRRIALGDRPLHRTPVARLGRRTRRNRPLRRAPVARLGCRTRGDRALDVRGGLLGRDAGWQRWRMRCAAAGRPMCAERRFLCAAVRRAWHDVAQLPCEISCGAAARRRRSGEAPAMS</sequence>
<evidence type="ECO:0000313" key="1">
    <source>
        <dbReference type="EMBL" id="KZT76133.1"/>
    </source>
</evidence>
<name>A0A2Z6ZZ91_9LAMI</name>
<keyword evidence="2" id="KW-1185">Reference proteome</keyword>
<protein>
    <submittedName>
        <fullName evidence="1">Uncharacterized protein</fullName>
    </submittedName>
</protein>
<dbReference type="Proteomes" id="UP000250235">
    <property type="component" value="Unassembled WGS sequence"/>
</dbReference>
<gene>
    <name evidence="1" type="ORF">F511_46842</name>
</gene>
<dbReference type="AlphaFoldDB" id="A0A2Z6ZZ91"/>
<organism evidence="1 2">
    <name type="scientific">Dorcoceras hygrometricum</name>
    <dbReference type="NCBI Taxonomy" id="472368"/>
    <lineage>
        <taxon>Eukaryota</taxon>
        <taxon>Viridiplantae</taxon>
        <taxon>Streptophyta</taxon>
        <taxon>Embryophyta</taxon>
        <taxon>Tracheophyta</taxon>
        <taxon>Spermatophyta</taxon>
        <taxon>Magnoliopsida</taxon>
        <taxon>eudicotyledons</taxon>
        <taxon>Gunneridae</taxon>
        <taxon>Pentapetalae</taxon>
        <taxon>asterids</taxon>
        <taxon>lamiids</taxon>
        <taxon>Lamiales</taxon>
        <taxon>Gesneriaceae</taxon>
        <taxon>Didymocarpoideae</taxon>
        <taxon>Trichosporeae</taxon>
        <taxon>Loxocarpinae</taxon>
        <taxon>Dorcoceras</taxon>
    </lineage>
</organism>
<reference evidence="1 2" key="1">
    <citation type="journal article" date="2015" name="Proc. Natl. Acad. Sci. U.S.A.">
        <title>The resurrection genome of Boea hygrometrica: A blueprint for survival of dehydration.</title>
        <authorList>
            <person name="Xiao L."/>
            <person name="Yang G."/>
            <person name="Zhang L."/>
            <person name="Yang X."/>
            <person name="Zhao S."/>
            <person name="Ji Z."/>
            <person name="Zhou Q."/>
            <person name="Hu M."/>
            <person name="Wang Y."/>
            <person name="Chen M."/>
            <person name="Xu Y."/>
            <person name="Jin H."/>
            <person name="Xiao X."/>
            <person name="Hu G."/>
            <person name="Bao F."/>
            <person name="Hu Y."/>
            <person name="Wan P."/>
            <person name="Li L."/>
            <person name="Deng X."/>
            <person name="Kuang T."/>
            <person name="Xiang C."/>
            <person name="Zhu J.K."/>
            <person name="Oliver M.J."/>
            <person name="He Y."/>
        </authorList>
    </citation>
    <scope>NUCLEOTIDE SEQUENCE [LARGE SCALE GENOMIC DNA]</scope>
    <source>
        <strain evidence="2">cv. XS01</strain>
    </source>
</reference>
<proteinExistence type="predicted"/>
<evidence type="ECO:0000313" key="2">
    <source>
        <dbReference type="Proteomes" id="UP000250235"/>
    </source>
</evidence>
<dbReference type="EMBL" id="KV150583">
    <property type="protein sequence ID" value="KZT76133.1"/>
    <property type="molecule type" value="Genomic_DNA"/>
</dbReference>